<dbReference type="RefSeq" id="WP_046943703.1">
    <property type="nucleotide sequence ID" value="NZ_CP028370.1"/>
</dbReference>
<sequence length="167" mass="18475">MSKGWKVDDHEFKERLGIFFPEKIIEVAKKAFEIVALGIPAKISSSHTGIQPQRQTGYMQGAYSIYVGDELVKDVEEVSSKSKSQFKLPPAIADITDLEARTIYEAPYAEVQQSGESKADGKPITLKGKQPGTGPGWIEKLQEPVNSNEIVEEVSDHFGDLFEKTFG</sequence>
<name>A0AB73M4V7_9LEPT</name>
<reference evidence="2 3" key="1">
    <citation type="submission" date="2017-01" db="EMBL/GenBank/DDBJ databases">
        <title>Comparative genomic analysis of Brazilian Leptospira santarosai.</title>
        <authorList>
            <person name="Moreno L.Z."/>
            <person name="Miraglia F."/>
            <person name="Kremer F.S."/>
            <person name="Eslabao M.R."/>
            <person name="Lilenbaum W."/>
            <person name="Dellagostin O.A."/>
            <person name="Moreno A.M."/>
        </authorList>
    </citation>
    <scope>NUCLEOTIDE SEQUENCE [LARGE SCALE GENOMIC DNA]</scope>
    <source>
        <strain evidence="2 3">M52/8-19</strain>
    </source>
</reference>
<proteinExistence type="predicted"/>
<gene>
    <name evidence="2" type="ORF">BWD14_19805</name>
</gene>
<evidence type="ECO:0000313" key="3">
    <source>
        <dbReference type="Proteomes" id="UP000189337"/>
    </source>
</evidence>
<feature type="region of interest" description="Disordered" evidence="1">
    <location>
        <begin position="111"/>
        <end position="140"/>
    </location>
</feature>
<dbReference type="Proteomes" id="UP000189337">
    <property type="component" value="Unassembled WGS sequence"/>
</dbReference>
<dbReference type="AlphaFoldDB" id="A0AB73M4V7"/>
<dbReference type="EMBL" id="MTSU01000044">
    <property type="protein sequence ID" value="ONF90230.1"/>
    <property type="molecule type" value="Genomic_DNA"/>
</dbReference>
<evidence type="ECO:0000313" key="2">
    <source>
        <dbReference type="EMBL" id="ONF90230.1"/>
    </source>
</evidence>
<accession>A0AB73M4V7</accession>
<comment type="caution">
    <text evidence="2">The sequence shown here is derived from an EMBL/GenBank/DDBJ whole genome shotgun (WGS) entry which is preliminary data.</text>
</comment>
<protein>
    <submittedName>
        <fullName evidence="2">Uncharacterized protein</fullName>
    </submittedName>
</protein>
<organism evidence="2 3">
    <name type="scientific">Leptospira santarosai</name>
    <dbReference type="NCBI Taxonomy" id="28183"/>
    <lineage>
        <taxon>Bacteria</taxon>
        <taxon>Pseudomonadati</taxon>
        <taxon>Spirochaetota</taxon>
        <taxon>Spirochaetia</taxon>
        <taxon>Leptospirales</taxon>
        <taxon>Leptospiraceae</taxon>
        <taxon>Leptospira</taxon>
    </lineage>
</organism>
<evidence type="ECO:0000256" key="1">
    <source>
        <dbReference type="SAM" id="MobiDB-lite"/>
    </source>
</evidence>